<comment type="caution">
    <text evidence="5">The sequence shown here is derived from an EMBL/GenBank/DDBJ whole genome shotgun (WGS) entry which is preliminary data.</text>
</comment>
<evidence type="ECO:0000256" key="1">
    <source>
        <dbReference type="ARBA" id="ARBA00023015"/>
    </source>
</evidence>
<protein>
    <submittedName>
        <fullName evidence="5">Helix-turn-helix domain-containing protein</fullName>
    </submittedName>
</protein>
<accession>A0A931EUN7</accession>
<evidence type="ECO:0000256" key="2">
    <source>
        <dbReference type="ARBA" id="ARBA00023125"/>
    </source>
</evidence>
<evidence type="ECO:0000313" key="5">
    <source>
        <dbReference type="EMBL" id="MBF8184744.1"/>
    </source>
</evidence>
<name>A0A931EUN7_9ACTN</name>
<dbReference type="InterPro" id="IPR018062">
    <property type="entry name" value="HTH_AraC-typ_CS"/>
</dbReference>
<dbReference type="AlphaFoldDB" id="A0A931EUN7"/>
<dbReference type="GO" id="GO:0043565">
    <property type="term" value="F:sequence-specific DNA binding"/>
    <property type="evidence" value="ECO:0007669"/>
    <property type="project" value="InterPro"/>
</dbReference>
<keyword evidence="3" id="KW-0804">Transcription</keyword>
<dbReference type="InterPro" id="IPR009057">
    <property type="entry name" value="Homeodomain-like_sf"/>
</dbReference>
<organism evidence="5 6">
    <name type="scientific">Nonomuraea cypriaca</name>
    <dbReference type="NCBI Taxonomy" id="1187855"/>
    <lineage>
        <taxon>Bacteria</taxon>
        <taxon>Bacillati</taxon>
        <taxon>Actinomycetota</taxon>
        <taxon>Actinomycetes</taxon>
        <taxon>Streptosporangiales</taxon>
        <taxon>Streptosporangiaceae</taxon>
        <taxon>Nonomuraea</taxon>
    </lineage>
</organism>
<keyword evidence="6" id="KW-1185">Reference proteome</keyword>
<keyword evidence="2" id="KW-0238">DNA-binding</keyword>
<dbReference type="Pfam" id="PF12833">
    <property type="entry name" value="HTH_18"/>
    <property type="match status" value="1"/>
</dbReference>
<dbReference type="InterPro" id="IPR018060">
    <property type="entry name" value="HTH_AraC"/>
</dbReference>
<dbReference type="PROSITE" id="PS00041">
    <property type="entry name" value="HTH_ARAC_FAMILY_1"/>
    <property type="match status" value="1"/>
</dbReference>
<dbReference type="EMBL" id="JADOGI010000005">
    <property type="protein sequence ID" value="MBF8184744.1"/>
    <property type="molecule type" value="Genomic_DNA"/>
</dbReference>
<dbReference type="RefSeq" id="WP_195893731.1">
    <property type="nucleotide sequence ID" value="NZ_JADOGI010000005.1"/>
</dbReference>
<dbReference type="Proteomes" id="UP000605361">
    <property type="component" value="Unassembled WGS sequence"/>
</dbReference>
<dbReference type="PANTHER" id="PTHR46796:SF6">
    <property type="entry name" value="ARAC SUBFAMILY"/>
    <property type="match status" value="1"/>
</dbReference>
<proteinExistence type="predicted"/>
<sequence>MISGVIGPPDEWLRTACVSIPKALVNVPAEHLDGLLGRPIPAADGIGGLLIDFVTDLCDHGPSFRPADGPRVGMALLDLISALLNNALETGLADVRDKSGRNALIRRIMAFIQQHLREPDLTPSAVASAHYISVSHLHRLFQTQGLTVTAWIRRQRLERARSDLADPSLRDVPIHAIATAWGFAHPADFSRAFRRAFGSSAINFRRKVCRQLAS</sequence>
<feature type="domain" description="HTH araC/xylS-type" evidence="4">
    <location>
        <begin position="106"/>
        <end position="207"/>
    </location>
</feature>
<dbReference type="PROSITE" id="PS01124">
    <property type="entry name" value="HTH_ARAC_FAMILY_2"/>
    <property type="match status" value="1"/>
</dbReference>
<reference evidence="5" key="1">
    <citation type="submission" date="2020-11" db="EMBL/GenBank/DDBJ databases">
        <title>Whole-genome analyses of Nonomuraea sp. K274.</title>
        <authorList>
            <person name="Veyisoglu A."/>
        </authorList>
    </citation>
    <scope>NUCLEOTIDE SEQUENCE</scope>
    <source>
        <strain evidence="5">K274</strain>
    </source>
</reference>
<dbReference type="GO" id="GO:0003700">
    <property type="term" value="F:DNA-binding transcription factor activity"/>
    <property type="evidence" value="ECO:0007669"/>
    <property type="project" value="InterPro"/>
</dbReference>
<gene>
    <name evidence="5" type="ORF">ITP53_03100</name>
</gene>
<dbReference type="SMART" id="SM00342">
    <property type="entry name" value="HTH_ARAC"/>
    <property type="match status" value="1"/>
</dbReference>
<dbReference type="PANTHER" id="PTHR46796">
    <property type="entry name" value="HTH-TYPE TRANSCRIPTIONAL ACTIVATOR RHAS-RELATED"/>
    <property type="match status" value="1"/>
</dbReference>
<dbReference type="SUPFAM" id="SSF46689">
    <property type="entry name" value="Homeodomain-like"/>
    <property type="match status" value="1"/>
</dbReference>
<keyword evidence="1" id="KW-0805">Transcription regulation</keyword>
<evidence type="ECO:0000259" key="4">
    <source>
        <dbReference type="PROSITE" id="PS01124"/>
    </source>
</evidence>
<evidence type="ECO:0000313" key="6">
    <source>
        <dbReference type="Proteomes" id="UP000605361"/>
    </source>
</evidence>
<dbReference type="Gene3D" id="1.10.10.60">
    <property type="entry name" value="Homeodomain-like"/>
    <property type="match status" value="1"/>
</dbReference>
<evidence type="ECO:0000256" key="3">
    <source>
        <dbReference type="ARBA" id="ARBA00023163"/>
    </source>
</evidence>
<dbReference type="InterPro" id="IPR050204">
    <property type="entry name" value="AraC_XylS_family_regulators"/>
</dbReference>